<sequence length="113" mass="11892">MGPVGSLRLWCCSSSMSTSPLGSLLRMDADTLSVRSPLPPPRTHGAVPGNSSQGTRLRFPPGARREAVAASPKSPDESEDGTMLHCSAAVAAPVRPSHRRARPLRLTAPRAGR</sequence>
<reference evidence="2" key="3">
    <citation type="submission" date="2022-06" db="UniProtKB">
        <authorList>
            <consortium name="EnsemblPlants"/>
        </authorList>
    </citation>
    <scope>IDENTIFICATION</scope>
</reference>
<organism evidence="2 3">
    <name type="scientific">Triticum urartu</name>
    <name type="common">Red wild einkorn</name>
    <name type="synonym">Crithodium urartu</name>
    <dbReference type="NCBI Taxonomy" id="4572"/>
    <lineage>
        <taxon>Eukaryota</taxon>
        <taxon>Viridiplantae</taxon>
        <taxon>Streptophyta</taxon>
        <taxon>Embryophyta</taxon>
        <taxon>Tracheophyta</taxon>
        <taxon>Spermatophyta</taxon>
        <taxon>Magnoliopsida</taxon>
        <taxon>Liliopsida</taxon>
        <taxon>Poales</taxon>
        <taxon>Poaceae</taxon>
        <taxon>BOP clade</taxon>
        <taxon>Pooideae</taxon>
        <taxon>Triticodae</taxon>
        <taxon>Triticeae</taxon>
        <taxon>Triticinae</taxon>
        <taxon>Triticum</taxon>
    </lineage>
</organism>
<protein>
    <submittedName>
        <fullName evidence="2">Uncharacterized protein</fullName>
    </submittedName>
</protein>
<dbReference type="EnsemblPlants" id="TuG1812G0500005167.01.T01">
    <property type="protein sequence ID" value="TuG1812G0500005167.01.T01.cds330534"/>
    <property type="gene ID" value="TuG1812G0500005167.01"/>
</dbReference>
<evidence type="ECO:0000256" key="1">
    <source>
        <dbReference type="SAM" id="MobiDB-lite"/>
    </source>
</evidence>
<evidence type="ECO:0000313" key="3">
    <source>
        <dbReference type="Proteomes" id="UP000015106"/>
    </source>
</evidence>
<dbReference type="Proteomes" id="UP000015106">
    <property type="component" value="Chromosome 5"/>
</dbReference>
<dbReference type="AlphaFoldDB" id="A0A8R7UNJ8"/>
<name>A0A8R7UNJ8_TRIUA</name>
<reference evidence="2" key="2">
    <citation type="submission" date="2018-03" db="EMBL/GenBank/DDBJ databases">
        <title>The Triticum urartu genome reveals the dynamic nature of wheat genome evolution.</title>
        <authorList>
            <person name="Ling H."/>
            <person name="Ma B."/>
            <person name="Shi X."/>
            <person name="Liu H."/>
            <person name="Dong L."/>
            <person name="Sun H."/>
            <person name="Cao Y."/>
            <person name="Gao Q."/>
            <person name="Zheng S."/>
            <person name="Li Y."/>
            <person name="Yu Y."/>
            <person name="Du H."/>
            <person name="Qi M."/>
            <person name="Li Y."/>
            <person name="Yu H."/>
            <person name="Cui Y."/>
            <person name="Wang N."/>
            <person name="Chen C."/>
            <person name="Wu H."/>
            <person name="Zhao Y."/>
            <person name="Zhang J."/>
            <person name="Li Y."/>
            <person name="Zhou W."/>
            <person name="Zhang B."/>
            <person name="Hu W."/>
            <person name="Eijk M."/>
            <person name="Tang J."/>
            <person name="Witsenboer H."/>
            <person name="Zhao S."/>
            <person name="Li Z."/>
            <person name="Zhang A."/>
            <person name="Wang D."/>
            <person name="Liang C."/>
        </authorList>
    </citation>
    <scope>NUCLEOTIDE SEQUENCE [LARGE SCALE GENOMIC DNA]</scope>
    <source>
        <strain evidence="2">cv. G1812</strain>
    </source>
</reference>
<dbReference type="Gramene" id="TuG1812G0500005167.01.T01">
    <property type="protein sequence ID" value="TuG1812G0500005167.01.T01.cds330534"/>
    <property type="gene ID" value="TuG1812G0500005167.01"/>
</dbReference>
<feature type="region of interest" description="Disordered" evidence="1">
    <location>
        <begin position="34"/>
        <end position="113"/>
    </location>
</feature>
<feature type="compositionally biased region" description="Low complexity" evidence="1">
    <location>
        <begin position="104"/>
        <end position="113"/>
    </location>
</feature>
<evidence type="ECO:0000313" key="2">
    <source>
        <dbReference type="EnsemblPlants" id="TuG1812G0500005167.01.T01.cds330534"/>
    </source>
</evidence>
<accession>A0A8R7UNJ8</accession>
<proteinExistence type="predicted"/>
<reference evidence="3" key="1">
    <citation type="journal article" date="2013" name="Nature">
        <title>Draft genome of the wheat A-genome progenitor Triticum urartu.</title>
        <authorList>
            <person name="Ling H.Q."/>
            <person name="Zhao S."/>
            <person name="Liu D."/>
            <person name="Wang J."/>
            <person name="Sun H."/>
            <person name="Zhang C."/>
            <person name="Fan H."/>
            <person name="Li D."/>
            <person name="Dong L."/>
            <person name="Tao Y."/>
            <person name="Gao C."/>
            <person name="Wu H."/>
            <person name="Li Y."/>
            <person name="Cui Y."/>
            <person name="Guo X."/>
            <person name="Zheng S."/>
            <person name="Wang B."/>
            <person name="Yu K."/>
            <person name="Liang Q."/>
            <person name="Yang W."/>
            <person name="Lou X."/>
            <person name="Chen J."/>
            <person name="Feng M."/>
            <person name="Jian J."/>
            <person name="Zhang X."/>
            <person name="Luo G."/>
            <person name="Jiang Y."/>
            <person name="Liu J."/>
            <person name="Wang Z."/>
            <person name="Sha Y."/>
            <person name="Zhang B."/>
            <person name="Wu H."/>
            <person name="Tang D."/>
            <person name="Shen Q."/>
            <person name="Xue P."/>
            <person name="Zou S."/>
            <person name="Wang X."/>
            <person name="Liu X."/>
            <person name="Wang F."/>
            <person name="Yang Y."/>
            <person name="An X."/>
            <person name="Dong Z."/>
            <person name="Zhang K."/>
            <person name="Zhang X."/>
            <person name="Luo M.C."/>
            <person name="Dvorak J."/>
            <person name="Tong Y."/>
            <person name="Wang J."/>
            <person name="Yang H."/>
            <person name="Li Z."/>
            <person name="Wang D."/>
            <person name="Zhang A."/>
            <person name="Wang J."/>
        </authorList>
    </citation>
    <scope>NUCLEOTIDE SEQUENCE</scope>
    <source>
        <strain evidence="3">cv. G1812</strain>
    </source>
</reference>
<keyword evidence="3" id="KW-1185">Reference proteome</keyword>